<dbReference type="InterPro" id="IPR006015">
    <property type="entry name" value="Universal_stress_UspA"/>
</dbReference>
<dbReference type="PANTHER" id="PTHR31964:SF113">
    <property type="entry name" value="USPA DOMAIN-CONTAINING PROTEIN"/>
    <property type="match status" value="1"/>
</dbReference>
<keyword evidence="3" id="KW-1185">Reference proteome</keyword>
<organism evidence="2 3">
    <name type="scientific">[Myrmecia] bisecta</name>
    <dbReference type="NCBI Taxonomy" id="41462"/>
    <lineage>
        <taxon>Eukaryota</taxon>
        <taxon>Viridiplantae</taxon>
        <taxon>Chlorophyta</taxon>
        <taxon>core chlorophytes</taxon>
        <taxon>Trebouxiophyceae</taxon>
        <taxon>Trebouxiales</taxon>
        <taxon>Trebouxiaceae</taxon>
        <taxon>Myrmecia</taxon>
    </lineage>
</organism>
<name>A0AAW1QAF5_9CHLO</name>
<dbReference type="Gene3D" id="3.40.50.620">
    <property type="entry name" value="HUPs"/>
    <property type="match status" value="1"/>
</dbReference>
<reference evidence="2 3" key="1">
    <citation type="journal article" date="2024" name="Nat. Commun.">
        <title>Phylogenomics reveals the evolutionary origins of lichenization in chlorophyte algae.</title>
        <authorList>
            <person name="Puginier C."/>
            <person name="Libourel C."/>
            <person name="Otte J."/>
            <person name="Skaloud P."/>
            <person name="Haon M."/>
            <person name="Grisel S."/>
            <person name="Petersen M."/>
            <person name="Berrin J.G."/>
            <person name="Delaux P.M."/>
            <person name="Dal Grande F."/>
            <person name="Keller J."/>
        </authorList>
    </citation>
    <scope>NUCLEOTIDE SEQUENCE [LARGE SCALE GENOMIC DNA]</scope>
    <source>
        <strain evidence="2 3">SAG 2043</strain>
    </source>
</reference>
<dbReference type="PRINTS" id="PR01438">
    <property type="entry name" value="UNVRSLSTRESS"/>
</dbReference>
<dbReference type="SUPFAM" id="SSF52402">
    <property type="entry name" value="Adenine nucleotide alpha hydrolases-like"/>
    <property type="match status" value="1"/>
</dbReference>
<feature type="domain" description="UspA" evidence="1">
    <location>
        <begin position="7"/>
        <end position="136"/>
    </location>
</feature>
<protein>
    <recommendedName>
        <fullName evidence="1">UspA domain-containing protein</fullName>
    </recommendedName>
</protein>
<accession>A0AAW1QAF5</accession>
<proteinExistence type="predicted"/>
<dbReference type="Pfam" id="PF00582">
    <property type="entry name" value="Usp"/>
    <property type="match status" value="1"/>
</dbReference>
<dbReference type="InterPro" id="IPR014729">
    <property type="entry name" value="Rossmann-like_a/b/a_fold"/>
</dbReference>
<evidence type="ECO:0000259" key="1">
    <source>
        <dbReference type="Pfam" id="PF00582"/>
    </source>
</evidence>
<evidence type="ECO:0000313" key="3">
    <source>
        <dbReference type="Proteomes" id="UP001489004"/>
    </source>
</evidence>
<evidence type="ECO:0000313" key="2">
    <source>
        <dbReference type="EMBL" id="KAK9817274.1"/>
    </source>
</evidence>
<dbReference type="Proteomes" id="UP001489004">
    <property type="component" value="Unassembled WGS sequence"/>
</dbReference>
<dbReference type="PANTHER" id="PTHR31964">
    <property type="entry name" value="ADENINE NUCLEOTIDE ALPHA HYDROLASES-LIKE SUPERFAMILY PROTEIN"/>
    <property type="match status" value="1"/>
</dbReference>
<dbReference type="EMBL" id="JALJOR010000005">
    <property type="protein sequence ID" value="KAK9817274.1"/>
    <property type="molecule type" value="Genomic_DNA"/>
</dbReference>
<comment type="caution">
    <text evidence="2">The sequence shown here is derived from an EMBL/GenBank/DDBJ whole genome shotgun (WGS) entry which is preliminary data.</text>
</comment>
<dbReference type="InterPro" id="IPR006016">
    <property type="entry name" value="UspA"/>
</dbReference>
<gene>
    <name evidence="2" type="ORF">WJX72_012134</name>
</gene>
<dbReference type="AlphaFoldDB" id="A0AAW1QAF5"/>
<sequence length="137" mass="15300">MAIKIAQYAATELPERPEGYELHLVHVTRKRDTPAVVSKDEPAEVVVEGEEVEVSFVTNRLLSIVKQRYRDSRVVLIHARKAGPTGIGKAICDYAKEKQASIVVIGTHSKRSITEFFVGSVTHFCTHHCTQPLLLLH</sequence>